<feature type="signal peptide" evidence="2">
    <location>
        <begin position="1"/>
        <end position="21"/>
    </location>
</feature>
<dbReference type="EMBL" id="JAJADR010000003">
    <property type="protein sequence ID" value="MCB2408630.1"/>
    <property type="molecule type" value="Genomic_DNA"/>
</dbReference>
<feature type="chain" id="PRO_5045404287" description="DUF5117 domain-containing protein" evidence="2">
    <location>
        <begin position="22"/>
        <end position="312"/>
    </location>
</feature>
<evidence type="ECO:0000313" key="4">
    <source>
        <dbReference type="Proteomes" id="UP001165296"/>
    </source>
</evidence>
<dbReference type="PROSITE" id="PS51257">
    <property type="entry name" value="PROKAR_LIPOPROTEIN"/>
    <property type="match status" value="1"/>
</dbReference>
<organism evidence="3 4">
    <name type="scientific">Hymenobacter lucidus</name>
    <dbReference type="NCBI Taxonomy" id="2880930"/>
    <lineage>
        <taxon>Bacteria</taxon>
        <taxon>Pseudomonadati</taxon>
        <taxon>Bacteroidota</taxon>
        <taxon>Cytophagia</taxon>
        <taxon>Cytophagales</taxon>
        <taxon>Hymenobacteraceae</taxon>
        <taxon>Hymenobacter</taxon>
    </lineage>
</organism>
<dbReference type="Proteomes" id="UP001165296">
    <property type="component" value="Unassembled WGS sequence"/>
</dbReference>
<gene>
    <name evidence="3" type="ORF">LGH74_11635</name>
</gene>
<evidence type="ECO:0000313" key="3">
    <source>
        <dbReference type="EMBL" id="MCB2408630.1"/>
    </source>
</evidence>
<evidence type="ECO:0000256" key="1">
    <source>
        <dbReference type="SAM" id="MobiDB-lite"/>
    </source>
</evidence>
<comment type="caution">
    <text evidence="3">The sequence shown here is derived from an EMBL/GenBank/DDBJ whole genome shotgun (WGS) entry which is preliminary data.</text>
</comment>
<sequence length="312" mass="34241">MKKSLYLLGCLCFLAACHQSATVKQTPADPAAAQSAPVHEASVKTAKVAEATPVPTPEMQTFLAQYDLAELWRPADEASLSAMNGFLGADHYRMEIVLLSVRKDTLHPGVYHVMGKDRFKKQITPFTGTITLHTINDLAIDPAEMRGYLDDEKSNAQGYTATGTYVFNEEPSRKGAGTFSGKTAVTFSLDPNRPDGLALFGLTIPATEESATRGSISLFEGTWRSYQTNEQKPTIWAYNFLPIASQVLQNFSIGEREVSINPKYARLGWNEYWTNEEWWAESGAATARNSQPTLLNPPSLKDGVATPDPVSQ</sequence>
<accession>A0ABS8AQY1</accession>
<name>A0ABS8AQY1_9BACT</name>
<keyword evidence="4" id="KW-1185">Reference proteome</keyword>
<protein>
    <recommendedName>
        <fullName evidence="5">DUF5117 domain-containing protein</fullName>
    </recommendedName>
</protein>
<feature type="region of interest" description="Disordered" evidence="1">
    <location>
        <begin position="284"/>
        <end position="312"/>
    </location>
</feature>
<proteinExistence type="predicted"/>
<feature type="compositionally biased region" description="Polar residues" evidence="1">
    <location>
        <begin position="287"/>
        <end position="296"/>
    </location>
</feature>
<dbReference type="RefSeq" id="WP_226175851.1">
    <property type="nucleotide sequence ID" value="NZ_JAJADR010000003.1"/>
</dbReference>
<keyword evidence="2" id="KW-0732">Signal</keyword>
<evidence type="ECO:0000256" key="2">
    <source>
        <dbReference type="SAM" id="SignalP"/>
    </source>
</evidence>
<evidence type="ECO:0008006" key="5">
    <source>
        <dbReference type="Google" id="ProtNLM"/>
    </source>
</evidence>
<reference evidence="3" key="1">
    <citation type="submission" date="2021-10" db="EMBL/GenBank/DDBJ databases">
        <authorList>
            <person name="Dean J.D."/>
            <person name="Kim M.K."/>
            <person name="Newey C.N."/>
            <person name="Stoker T.S."/>
            <person name="Thompson D.W."/>
            <person name="Grose J.H."/>
        </authorList>
    </citation>
    <scope>NUCLEOTIDE SEQUENCE</scope>
    <source>
        <strain evidence="3">BT178</strain>
    </source>
</reference>